<dbReference type="GO" id="GO:0045892">
    <property type="term" value="P:negative regulation of DNA-templated transcription"/>
    <property type="evidence" value="ECO:0007669"/>
    <property type="project" value="TreeGrafter"/>
</dbReference>
<protein>
    <submittedName>
        <fullName evidence="5">Remodeling and spacing factor 1</fullName>
    </submittedName>
</protein>
<keyword evidence="6" id="KW-1185">Reference proteome</keyword>
<comment type="subcellular location">
    <subcellularLocation>
        <location evidence="1">Nucleus</location>
    </subcellularLocation>
</comment>
<feature type="compositionally biased region" description="Polar residues" evidence="3">
    <location>
        <begin position="228"/>
        <end position="241"/>
    </location>
</feature>
<accession>A0AA35WGA4</accession>
<feature type="region of interest" description="Disordered" evidence="3">
    <location>
        <begin position="200"/>
        <end position="270"/>
    </location>
</feature>
<dbReference type="AlphaFoldDB" id="A0AA35WGA4"/>
<feature type="domain" description="DDT" evidence="4">
    <location>
        <begin position="14"/>
        <end position="76"/>
    </location>
</feature>
<dbReference type="InterPro" id="IPR028938">
    <property type="entry name" value="Rsf1-like"/>
</dbReference>
<evidence type="ECO:0000313" key="5">
    <source>
        <dbReference type="EMBL" id="CAI8019449.1"/>
    </source>
</evidence>
<evidence type="ECO:0000256" key="3">
    <source>
        <dbReference type="SAM" id="MobiDB-lite"/>
    </source>
</evidence>
<evidence type="ECO:0000259" key="4">
    <source>
        <dbReference type="PROSITE" id="PS50827"/>
    </source>
</evidence>
<comment type="caution">
    <text evidence="5">The sequence shown here is derived from an EMBL/GenBank/DDBJ whole genome shotgun (WGS) entry which is preliminary data.</text>
</comment>
<dbReference type="PROSITE" id="PS50827">
    <property type="entry name" value="DDT"/>
    <property type="match status" value="1"/>
</dbReference>
<dbReference type="EMBL" id="CASHTH010001755">
    <property type="protein sequence ID" value="CAI8019449.1"/>
    <property type="molecule type" value="Genomic_DNA"/>
</dbReference>
<name>A0AA35WGA4_GEOBA</name>
<keyword evidence="2" id="KW-0539">Nucleus</keyword>
<dbReference type="PANTHER" id="PTHR14296:SF16">
    <property type="entry name" value="REMODELING AND SPACING FACTOR 1"/>
    <property type="match status" value="1"/>
</dbReference>
<feature type="compositionally biased region" description="Basic residues" evidence="3">
    <location>
        <begin position="242"/>
        <end position="264"/>
    </location>
</feature>
<dbReference type="GO" id="GO:0042393">
    <property type="term" value="F:histone binding"/>
    <property type="evidence" value="ECO:0007669"/>
    <property type="project" value="TreeGrafter"/>
</dbReference>
<reference evidence="5" key="1">
    <citation type="submission" date="2023-03" db="EMBL/GenBank/DDBJ databases">
        <authorList>
            <person name="Steffen K."/>
            <person name="Cardenas P."/>
        </authorList>
    </citation>
    <scope>NUCLEOTIDE SEQUENCE</scope>
</reference>
<dbReference type="PANTHER" id="PTHR14296">
    <property type="entry name" value="REMODELING AND SPACING FACTOR 1"/>
    <property type="match status" value="1"/>
</dbReference>
<proteinExistence type="predicted"/>
<evidence type="ECO:0000256" key="1">
    <source>
        <dbReference type="ARBA" id="ARBA00004123"/>
    </source>
</evidence>
<dbReference type="InterPro" id="IPR018501">
    <property type="entry name" value="DDT_dom"/>
</dbReference>
<evidence type="ECO:0000256" key="2">
    <source>
        <dbReference type="ARBA" id="ARBA00023242"/>
    </source>
</evidence>
<sequence>MSAVQNGPKQGDLVSPLPDYAQVFMFLRQFGELLAFPPVSLSELEDFFLTRHHDEEDKVVGIHWRLLMSVTRRENRRDWKKMATRFAVRSGVITQGLPYSDIPVEKRIHIMKLACEAQFDCNLPFKAELKKLELASDKPIGVDRFGHRYWLLQDSFHDVRLYRESEYDVMPPEGSSWALLARSINELDVRIANLVAKNEVSPDDKVSGEEEEEEEMEVNVTETDKCFMSQSQRMSRQTRVTSRAKKEGKKGSKKPPKAAGRNRRLFCLQS</sequence>
<dbReference type="Proteomes" id="UP001174909">
    <property type="component" value="Unassembled WGS sequence"/>
</dbReference>
<organism evidence="5 6">
    <name type="scientific">Geodia barretti</name>
    <name type="common">Barrett's horny sponge</name>
    <dbReference type="NCBI Taxonomy" id="519541"/>
    <lineage>
        <taxon>Eukaryota</taxon>
        <taxon>Metazoa</taxon>
        <taxon>Porifera</taxon>
        <taxon>Demospongiae</taxon>
        <taxon>Heteroscleromorpha</taxon>
        <taxon>Tetractinellida</taxon>
        <taxon>Astrophorina</taxon>
        <taxon>Geodiidae</taxon>
        <taxon>Geodia</taxon>
    </lineage>
</organism>
<gene>
    <name evidence="5" type="ORF">GBAR_LOCUS11700</name>
</gene>
<evidence type="ECO:0000313" key="6">
    <source>
        <dbReference type="Proteomes" id="UP001174909"/>
    </source>
</evidence>
<dbReference type="GO" id="GO:0031213">
    <property type="term" value="C:RSF complex"/>
    <property type="evidence" value="ECO:0007669"/>
    <property type="project" value="InterPro"/>
</dbReference>